<evidence type="ECO:0000313" key="1">
    <source>
        <dbReference type="EMBL" id="RAL24471.1"/>
    </source>
</evidence>
<comment type="caution">
    <text evidence="1">The sequence shown here is derived from an EMBL/GenBank/DDBJ whole genome shotgun (WGS) entry which is preliminary data.</text>
</comment>
<accession>A0A364K5B1</accession>
<proteinExistence type="predicted"/>
<dbReference type="EMBL" id="QJKK01000004">
    <property type="protein sequence ID" value="RAL24471.1"/>
    <property type="molecule type" value="Genomic_DNA"/>
</dbReference>
<evidence type="ECO:0000313" key="2">
    <source>
        <dbReference type="Proteomes" id="UP000251213"/>
    </source>
</evidence>
<dbReference type="RefSeq" id="WP_113658842.1">
    <property type="nucleotide sequence ID" value="NZ_KZ845666.1"/>
</dbReference>
<name>A0A364K5B1_9BACL</name>
<dbReference type="OrthoDB" id="2166284at2"/>
<keyword evidence="2" id="KW-1185">Reference proteome</keyword>
<reference evidence="1 2" key="1">
    <citation type="submission" date="2018-06" db="EMBL/GenBank/DDBJ databases">
        <title>Thermoflavimicrobium daqus sp. nov., a thermophilic microbe isolated from Moutai-flavour Daqu.</title>
        <authorList>
            <person name="Wang X."/>
            <person name="Zhou H."/>
        </authorList>
    </citation>
    <scope>NUCLEOTIDE SEQUENCE [LARGE SCALE GENOMIC DNA]</scope>
    <source>
        <strain evidence="1 2">FBKL4.011</strain>
    </source>
</reference>
<gene>
    <name evidence="1" type="ORF">DL897_09135</name>
</gene>
<organism evidence="1 2">
    <name type="scientific">Thermoflavimicrobium daqui</name>
    <dbReference type="NCBI Taxonomy" id="2137476"/>
    <lineage>
        <taxon>Bacteria</taxon>
        <taxon>Bacillati</taxon>
        <taxon>Bacillota</taxon>
        <taxon>Bacilli</taxon>
        <taxon>Bacillales</taxon>
        <taxon>Thermoactinomycetaceae</taxon>
        <taxon>Thermoflavimicrobium</taxon>
    </lineage>
</organism>
<dbReference type="Proteomes" id="UP000251213">
    <property type="component" value="Unassembled WGS sequence"/>
</dbReference>
<reference evidence="1 2" key="2">
    <citation type="submission" date="2018-06" db="EMBL/GenBank/DDBJ databases">
        <authorList>
            <person name="Zhirakovskaya E."/>
        </authorList>
    </citation>
    <scope>NUCLEOTIDE SEQUENCE [LARGE SCALE GENOMIC DNA]</scope>
    <source>
        <strain evidence="1 2">FBKL4.011</strain>
    </source>
</reference>
<protein>
    <submittedName>
        <fullName evidence="1">Uncharacterized protein</fullName>
    </submittedName>
</protein>
<dbReference type="AlphaFoldDB" id="A0A364K5B1"/>
<sequence length="104" mass="12060">MELLKISIKMEIDHILTTHLSERAEADFLCTAVMKGTFKGEKLKDVDTEFFLLVDPQGYSYPRYVGLSIHYVRSNQRIGKDYHTLISNVSEQMEKIKTPGRHRT</sequence>